<dbReference type="Proteomes" id="UP000278143">
    <property type="component" value="Unassembled WGS sequence"/>
</dbReference>
<feature type="compositionally biased region" description="Low complexity" evidence="1">
    <location>
        <begin position="37"/>
        <end position="49"/>
    </location>
</feature>
<proteinExistence type="predicted"/>
<sequence length="194" mass="20851">MSGQLEMPDAASATQLATAEILNHPASSQNDPMIFANNNNNSNNSGDSNHTGAASGGIQPQHLPLSPPDEQKLECTTLDASDVSWISSKSMPATPYASDAVTSASMFSSNVLALQQQNESASDASMSAADDAACEGMPSCVQRLLRLDPDVWEHGSIDSDIVCCYHDVVLRVDDLRLLSPGQWLNDTWIEFFYE</sequence>
<dbReference type="SUPFAM" id="SSF54001">
    <property type="entry name" value="Cysteine proteinases"/>
    <property type="match status" value="1"/>
</dbReference>
<dbReference type="AlphaFoldDB" id="A0A4P9YSL8"/>
<dbReference type="InterPro" id="IPR038765">
    <property type="entry name" value="Papain-like_cys_pep_sf"/>
</dbReference>
<feature type="region of interest" description="Disordered" evidence="1">
    <location>
        <begin position="27"/>
        <end position="71"/>
    </location>
</feature>
<name>A0A4P9YSL8_9FUNG</name>
<evidence type="ECO:0000256" key="1">
    <source>
        <dbReference type="SAM" id="MobiDB-lite"/>
    </source>
</evidence>
<organism evidence="2 3">
    <name type="scientific">Syncephalis pseudoplumigaleata</name>
    <dbReference type="NCBI Taxonomy" id="1712513"/>
    <lineage>
        <taxon>Eukaryota</taxon>
        <taxon>Fungi</taxon>
        <taxon>Fungi incertae sedis</taxon>
        <taxon>Zoopagomycota</taxon>
        <taxon>Zoopagomycotina</taxon>
        <taxon>Zoopagomycetes</taxon>
        <taxon>Zoopagales</taxon>
        <taxon>Piptocephalidaceae</taxon>
        <taxon>Syncephalis</taxon>
    </lineage>
</organism>
<dbReference type="EMBL" id="KZ991825">
    <property type="protein sequence ID" value="RKP22668.1"/>
    <property type="molecule type" value="Genomic_DNA"/>
</dbReference>
<accession>A0A4P9YSL8</accession>
<evidence type="ECO:0000313" key="3">
    <source>
        <dbReference type="Proteomes" id="UP000278143"/>
    </source>
</evidence>
<protein>
    <submittedName>
        <fullName evidence="2">Uncharacterized protein</fullName>
    </submittedName>
</protein>
<dbReference type="Gene3D" id="3.40.395.10">
    <property type="entry name" value="Adenoviral Proteinase, Chain A"/>
    <property type="match status" value="1"/>
</dbReference>
<dbReference type="OrthoDB" id="5065855at2759"/>
<evidence type="ECO:0000313" key="2">
    <source>
        <dbReference type="EMBL" id="RKP22668.1"/>
    </source>
</evidence>
<keyword evidence="3" id="KW-1185">Reference proteome</keyword>
<gene>
    <name evidence="2" type="ORF">SYNPS1DRAFT_31715</name>
</gene>
<reference evidence="3" key="1">
    <citation type="journal article" date="2018" name="Nat. Microbiol.">
        <title>Leveraging single-cell genomics to expand the fungal tree of life.</title>
        <authorList>
            <person name="Ahrendt S.R."/>
            <person name="Quandt C.A."/>
            <person name="Ciobanu D."/>
            <person name="Clum A."/>
            <person name="Salamov A."/>
            <person name="Andreopoulos B."/>
            <person name="Cheng J.F."/>
            <person name="Woyke T."/>
            <person name="Pelin A."/>
            <person name="Henrissat B."/>
            <person name="Reynolds N.K."/>
            <person name="Benny G.L."/>
            <person name="Smith M.E."/>
            <person name="James T.Y."/>
            <person name="Grigoriev I.V."/>
        </authorList>
    </citation>
    <scope>NUCLEOTIDE SEQUENCE [LARGE SCALE GENOMIC DNA]</scope>
    <source>
        <strain evidence="3">Benny S71-1</strain>
    </source>
</reference>